<keyword evidence="2" id="KW-0732">Signal</keyword>
<proteinExistence type="inferred from homology"/>
<organism evidence="3 4">
    <name type="scientific">Nitrosomonas halophila</name>
    <dbReference type="NCBI Taxonomy" id="44576"/>
    <lineage>
        <taxon>Bacteria</taxon>
        <taxon>Pseudomonadati</taxon>
        <taxon>Pseudomonadota</taxon>
        <taxon>Betaproteobacteria</taxon>
        <taxon>Nitrosomonadales</taxon>
        <taxon>Nitrosomonadaceae</taxon>
        <taxon>Nitrosomonas</taxon>
    </lineage>
</organism>
<keyword evidence="4" id="KW-1185">Reference proteome</keyword>
<gene>
    <name evidence="3" type="ORF">SAMN05421881_101914</name>
</gene>
<feature type="chain" id="PRO_5011586996" evidence="2">
    <location>
        <begin position="20"/>
        <end position="1140"/>
    </location>
</feature>
<accession>A0A1H3HBK0</accession>
<evidence type="ECO:0000313" key="3">
    <source>
        <dbReference type="EMBL" id="SDY12605.1"/>
    </source>
</evidence>
<evidence type="ECO:0000313" key="4">
    <source>
        <dbReference type="Proteomes" id="UP000198640"/>
    </source>
</evidence>
<dbReference type="SUPFAM" id="SSF82171">
    <property type="entry name" value="DPP6 N-terminal domain-like"/>
    <property type="match status" value="1"/>
</dbReference>
<dbReference type="Gene3D" id="2.120.10.30">
    <property type="entry name" value="TolB, C-terminal domain"/>
    <property type="match status" value="1"/>
</dbReference>
<protein>
    <submittedName>
        <fullName evidence="3">WD40-like Beta Propeller Repeat</fullName>
    </submittedName>
</protein>
<dbReference type="EMBL" id="FNOY01000019">
    <property type="protein sequence ID" value="SDY12605.1"/>
    <property type="molecule type" value="Genomic_DNA"/>
</dbReference>
<dbReference type="InterPro" id="IPR011659">
    <property type="entry name" value="WD40"/>
</dbReference>
<reference evidence="3 4" key="1">
    <citation type="submission" date="2016-10" db="EMBL/GenBank/DDBJ databases">
        <authorList>
            <person name="de Groot N.N."/>
        </authorList>
    </citation>
    <scope>NUCLEOTIDE SEQUENCE [LARGE SCALE GENOMIC DNA]</scope>
    <source>
        <strain evidence="3 4">Nm1</strain>
    </source>
</reference>
<dbReference type="AlphaFoldDB" id="A0A1H3HBK0"/>
<dbReference type="PANTHER" id="PTHR36842">
    <property type="entry name" value="PROTEIN TOLB HOMOLOG"/>
    <property type="match status" value="1"/>
</dbReference>
<dbReference type="RefSeq" id="WP_176973954.1">
    <property type="nucleotide sequence ID" value="NZ_FNOY01000019.1"/>
</dbReference>
<feature type="signal peptide" evidence="2">
    <location>
        <begin position="1"/>
        <end position="19"/>
    </location>
</feature>
<evidence type="ECO:0000256" key="1">
    <source>
        <dbReference type="ARBA" id="ARBA00009820"/>
    </source>
</evidence>
<dbReference type="Proteomes" id="UP000198640">
    <property type="component" value="Unassembled WGS sequence"/>
</dbReference>
<dbReference type="Pfam" id="PF07676">
    <property type="entry name" value="PD40"/>
    <property type="match status" value="3"/>
</dbReference>
<dbReference type="InterPro" id="IPR011042">
    <property type="entry name" value="6-blade_b-propeller_TolB-like"/>
</dbReference>
<dbReference type="STRING" id="44576.SAMN05421881_101914"/>
<evidence type="ECO:0000256" key="2">
    <source>
        <dbReference type="SAM" id="SignalP"/>
    </source>
</evidence>
<comment type="similarity">
    <text evidence="1">Belongs to the TolB family.</text>
</comment>
<dbReference type="PANTHER" id="PTHR36842:SF1">
    <property type="entry name" value="PROTEIN TOLB"/>
    <property type="match status" value="1"/>
</dbReference>
<name>A0A1H3HBK0_9PROT</name>
<sequence>MLKYFIAALSMLLLSAAYADAVEVPSALHARRGLTAGSYDHFLGQLHPDGTTLFFAGNANSTVEIFTQDLVRGTPKRLFEESADINQPRISPDGKHILYISYRDHAAGDVCSFDLGTRTRRCLGQRKAHIMHIFWFPDSEHIGILGRERSSNANQLWKITRRARQGDTGQLLFTGNMLAPAISPDGRWLAYIPFARSSRDMNIPGDIVRAEPGLMLLALDDPSSAPVHFIPDLPGTSGFPAFSLDGSYLYFTQYLNDSNFDGTIDGNDNGVLFRIPFTAIVQQADTRQAEQLTSGRYNCQYPVPAHNRLIATCARAGYLQIYSLPLTGLVPEQWPAQRKRSELEVSRDAWEQLIILASLLAETRDREQRVRLEQRMVMTHMALHEYESAEQYLRYLRRDAPTGAVISVWGEIMAEFIAFRRAEQRLGHGKLTEDFIATQQARLARLKDFSHAENASIQHLIMIVRSEILFVLGDRGGALALFDSIDIAHEISTLVVRPWARLAEALLHDLEDRSLWAAAHLALSSHAVLSEREQLAFARRYVDGLIRGRSLDERIPLLHAARASVAGHAAAELMLEVELALDTIRHADHQTRYSTLSDLWARRTSFESHRAVAMAIISRAAREDWEILLVEFAQRWLKDIPAEHPERKYAEALFAEVMLERAYVETQRGHLEAAREHFREIALAVNALEAHSGYLETSLQLNIPAQTLIAEYRTGRMASKETAINAFGEAYVMARNLPQIKDAGQHAQMIERARTLLAPVIEAFPRSAEVHHLYAYLAHRHYHRTHDKSAAMLAHMRYHLALDLAVDNPRRRASLLTELGLLQASLGNHRIALTHFTERERLPFLAPADELALRLAKGRSLFHLAAYQEAKAELALAVPLTKPGSGLERFAAIDLERAALYHYAAGAHTPAATLYQDLLTVIENASLAARLKAHIGLGASLLAASQAEAALEPLEAALALLDSDEPFRQTDPGISTDTHLDRDALRPLITGLLAQGYRARGDLVRSQEMLLQRRDFYQARIRRLNLDADLLEIAHIGQQLTEIAWRLGDKAAATTHLIDALAHADKWRKRTNTQIEAVTLALVRAAAELHLFGAVPRSAFKFDLVARLQQSYEAITLRPNPRWANERYLFPVYLTLLQAG</sequence>